<keyword evidence="5 7" id="KW-1133">Transmembrane helix</keyword>
<evidence type="ECO:0000313" key="10">
    <source>
        <dbReference type="Proteomes" id="UP000886786"/>
    </source>
</evidence>
<dbReference type="Gene3D" id="3.30.240.20">
    <property type="entry name" value="bsu07140 like domains"/>
    <property type="match status" value="2"/>
</dbReference>
<feature type="domain" description="YetF C-terminal" evidence="8">
    <location>
        <begin position="86"/>
        <end position="217"/>
    </location>
</feature>
<accession>A0A9D1D0J4</accession>
<reference evidence="9" key="1">
    <citation type="submission" date="2020-10" db="EMBL/GenBank/DDBJ databases">
        <authorList>
            <person name="Gilroy R."/>
        </authorList>
    </citation>
    <scope>NUCLEOTIDE SEQUENCE</scope>
    <source>
        <strain evidence="9">CHK147-3167</strain>
    </source>
</reference>
<evidence type="ECO:0000256" key="3">
    <source>
        <dbReference type="ARBA" id="ARBA00022475"/>
    </source>
</evidence>
<keyword evidence="6 7" id="KW-0472">Membrane</keyword>
<evidence type="ECO:0000259" key="8">
    <source>
        <dbReference type="Pfam" id="PF04239"/>
    </source>
</evidence>
<comment type="similarity">
    <text evidence="2">Belongs to the UPF0702 family.</text>
</comment>
<organism evidence="9 10">
    <name type="scientific">Candidatus Coprosoma intestinipullorum</name>
    <dbReference type="NCBI Taxonomy" id="2840752"/>
    <lineage>
        <taxon>Bacteria</taxon>
        <taxon>Bacillati</taxon>
        <taxon>Bacillota</taxon>
        <taxon>Bacillota incertae sedis</taxon>
        <taxon>Candidatus Coprosoma</taxon>
    </lineage>
</organism>
<keyword evidence="3" id="KW-1003">Cell membrane</keyword>
<reference evidence="9" key="2">
    <citation type="journal article" date="2021" name="PeerJ">
        <title>Extensive microbial diversity within the chicken gut microbiome revealed by metagenomics and culture.</title>
        <authorList>
            <person name="Gilroy R."/>
            <person name="Ravi A."/>
            <person name="Getino M."/>
            <person name="Pursley I."/>
            <person name="Horton D.L."/>
            <person name="Alikhan N.F."/>
            <person name="Baker D."/>
            <person name="Gharbi K."/>
            <person name="Hall N."/>
            <person name="Watson M."/>
            <person name="Adriaenssens E.M."/>
            <person name="Foster-Nyarko E."/>
            <person name="Jarju S."/>
            <person name="Secka A."/>
            <person name="Antonio M."/>
            <person name="Oren A."/>
            <person name="Chaudhuri R.R."/>
            <person name="La Ragione R."/>
            <person name="Hildebrand F."/>
            <person name="Pallen M.J."/>
        </authorList>
    </citation>
    <scope>NUCLEOTIDE SEQUENCE</scope>
    <source>
        <strain evidence="9">CHK147-3167</strain>
    </source>
</reference>
<evidence type="ECO:0000256" key="7">
    <source>
        <dbReference type="SAM" id="Phobius"/>
    </source>
</evidence>
<dbReference type="InterPro" id="IPR007353">
    <property type="entry name" value="DUF421"/>
</dbReference>
<name>A0A9D1D0J4_9FIRM</name>
<dbReference type="EMBL" id="DVFV01000137">
    <property type="protein sequence ID" value="HIQ91531.1"/>
    <property type="molecule type" value="Genomic_DNA"/>
</dbReference>
<dbReference type="GO" id="GO:0005886">
    <property type="term" value="C:plasma membrane"/>
    <property type="evidence" value="ECO:0007669"/>
    <property type="project" value="UniProtKB-SubCell"/>
</dbReference>
<sequence length="239" mass="27035">MEKEMMELLDVILRSLVSLVTLFLVTKMIGKKQVSQFSLFDYVIGISIGNFAAELALNLESEYLHGIVAVVIFGIVAYLVNLITMKNLKIRQFFIGKPTLLIKKGKILYKNLQKNRFDINDLLEGARSSGYFDISEIDYAVMEANGKVSFMAKPDYQTPTNKDLKIQKQRSGLCSNLIVDGIVMHEALEAAHKDEKWLFHELKVKGLNLNDVLLATLDLDENFTVFPKETNINDPDLLS</sequence>
<dbReference type="InterPro" id="IPR023090">
    <property type="entry name" value="UPF0702_alpha/beta_dom_sf"/>
</dbReference>
<evidence type="ECO:0000256" key="4">
    <source>
        <dbReference type="ARBA" id="ARBA00022692"/>
    </source>
</evidence>
<evidence type="ECO:0000313" key="9">
    <source>
        <dbReference type="EMBL" id="HIQ91531.1"/>
    </source>
</evidence>
<evidence type="ECO:0000256" key="6">
    <source>
        <dbReference type="ARBA" id="ARBA00023136"/>
    </source>
</evidence>
<dbReference type="PANTHER" id="PTHR34582:SF7">
    <property type="entry name" value="UPF0702 TRANSMEMBRANE PROTEIN YDFS"/>
    <property type="match status" value="1"/>
</dbReference>
<protein>
    <submittedName>
        <fullName evidence="9">DUF421 domain-containing protein</fullName>
    </submittedName>
</protein>
<dbReference type="Proteomes" id="UP000886786">
    <property type="component" value="Unassembled WGS sequence"/>
</dbReference>
<evidence type="ECO:0000256" key="2">
    <source>
        <dbReference type="ARBA" id="ARBA00006448"/>
    </source>
</evidence>
<comment type="subcellular location">
    <subcellularLocation>
        <location evidence="1">Cell membrane</location>
        <topology evidence="1">Multi-pass membrane protein</topology>
    </subcellularLocation>
</comment>
<comment type="caution">
    <text evidence="9">The sequence shown here is derived from an EMBL/GenBank/DDBJ whole genome shotgun (WGS) entry which is preliminary data.</text>
</comment>
<dbReference type="PANTHER" id="PTHR34582">
    <property type="entry name" value="UPF0702 TRANSMEMBRANE PROTEIN YCAP"/>
    <property type="match status" value="1"/>
</dbReference>
<dbReference type="AlphaFoldDB" id="A0A9D1D0J4"/>
<evidence type="ECO:0000256" key="5">
    <source>
        <dbReference type="ARBA" id="ARBA00022989"/>
    </source>
</evidence>
<feature type="transmembrane region" description="Helical" evidence="7">
    <location>
        <begin position="37"/>
        <end position="57"/>
    </location>
</feature>
<feature type="transmembrane region" description="Helical" evidence="7">
    <location>
        <begin position="63"/>
        <end position="83"/>
    </location>
</feature>
<proteinExistence type="inferred from homology"/>
<keyword evidence="4 7" id="KW-0812">Transmembrane</keyword>
<evidence type="ECO:0000256" key="1">
    <source>
        <dbReference type="ARBA" id="ARBA00004651"/>
    </source>
</evidence>
<gene>
    <name evidence="9" type="ORF">IAB27_07980</name>
</gene>
<dbReference type="Pfam" id="PF04239">
    <property type="entry name" value="DUF421"/>
    <property type="match status" value="1"/>
</dbReference>